<dbReference type="Gene3D" id="3.40.50.1820">
    <property type="entry name" value="alpha/beta hydrolase"/>
    <property type="match status" value="1"/>
</dbReference>
<gene>
    <name evidence="3" type="ORF">DFJ65_1664</name>
</gene>
<dbReference type="AlphaFoldDB" id="A0A3D9UMU7"/>
<dbReference type="PANTHER" id="PTHR46118">
    <property type="entry name" value="PROTEIN ABHD11"/>
    <property type="match status" value="1"/>
</dbReference>
<dbReference type="EMBL" id="QTUA01000001">
    <property type="protein sequence ID" value="REF30649.1"/>
    <property type="molecule type" value="Genomic_DNA"/>
</dbReference>
<evidence type="ECO:0000313" key="3">
    <source>
        <dbReference type="EMBL" id="REF30649.1"/>
    </source>
</evidence>
<dbReference type="Proteomes" id="UP000256253">
    <property type="component" value="Unassembled WGS sequence"/>
</dbReference>
<dbReference type="Pfam" id="PF00561">
    <property type="entry name" value="Abhydrolase_1"/>
    <property type="match status" value="1"/>
</dbReference>
<dbReference type="RefSeq" id="WP_245950113.1">
    <property type="nucleotide sequence ID" value="NZ_QTUA01000001.1"/>
</dbReference>
<sequence>MSDRLHTTSLGTTGPRIAFLHGLFGQGKNWTQIAKALAADYRPTLFDLPNHGRSPWTADFDYLQMAGAVIEELERAAPGQRWRVLGHSMGGKVAMLVALTRPDLVEQLVVVDVSPVDYGAHGEFEGYIAGMKGMPLAEVHSRADADGLAAQWVSDPGVRAFLLQNLRRDDDGWRWQVNLDLLERSLRTLGSWPADRLPPGATYDGPTLLVSGTLSGYVKPAHVAAMRTLFPRVRLVAVKGAGHWVHSEKPDVFLTTVRTFLDADRS</sequence>
<dbReference type="PANTHER" id="PTHR46118:SF4">
    <property type="entry name" value="PROTEIN ABHD11"/>
    <property type="match status" value="1"/>
</dbReference>
<keyword evidence="4" id="KW-1185">Reference proteome</keyword>
<dbReference type="PRINTS" id="PR00111">
    <property type="entry name" value="ABHYDROLASE"/>
</dbReference>
<dbReference type="InterPro" id="IPR000073">
    <property type="entry name" value="AB_hydrolase_1"/>
</dbReference>
<protein>
    <submittedName>
        <fullName evidence="3">Pimeloyl-ACP methyl ester carboxylesterase</fullName>
    </submittedName>
</protein>
<comment type="caution">
    <text evidence="3">The sequence shown here is derived from an EMBL/GenBank/DDBJ whole genome shotgun (WGS) entry which is preliminary data.</text>
</comment>
<proteinExistence type="predicted"/>
<keyword evidence="1" id="KW-0378">Hydrolase</keyword>
<evidence type="ECO:0000256" key="1">
    <source>
        <dbReference type="ARBA" id="ARBA00022801"/>
    </source>
</evidence>
<name>A0A3D9UMU7_9MICO</name>
<evidence type="ECO:0000259" key="2">
    <source>
        <dbReference type="Pfam" id="PF00561"/>
    </source>
</evidence>
<dbReference type="SUPFAM" id="SSF53474">
    <property type="entry name" value="alpha/beta-Hydrolases"/>
    <property type="match status" value="1"/>
</dbReference>
<dbReference type="GO" id="GO:0016787">
    <property type="term" value="F:hydrolase activity"/>
    <property type="evidence" value="ECO:0007669"/>
    <property type="project" value="UniProtKB-KW"/>
</dbReference>
<feature type="domain" description="AB hydrolase-1" evidence="2">
    <location>
        <begin position="16"/>
        <end position="250"/>
    </location>
</feature>
<evidence type="ECO:0000313" key="4">
    <source>
        <dbReference type="Proteomes" id="UP000256253"/>
    </source>
</evidence>
<dbReference type="InterPro" id="IPR029058">
    <property type="entry name" value="AB_hydrolase_fold"/>
</dbReference>
<reference evidence="3 4" key="1">
    <citation type="submission" date="2018-08" db="EMBL/GenBank/DDBJ databases">
        <title>Sequencing the genomes of 1000 actinobacteria strains.</title>
        <authorList>
            <person name="Klenk H.-P."/>
        </authorList>
    </citation>
    <scope>NUCLEOTIDE SEQUENCE [LARGE SCALE GENOMIC DNA]</scope>
    <source>
        <strain evidence="3 4">DSM 22967</strain>
    </source>
</reference>
<organism evidence="3 4">
    <name type="scientific">Calidifontibacter indicus</name>
    <dbReference type="NCBI Taxonomy" id="419650"/>
    <lineage>
        <taxon>Bacteria</taxon>
        <taxon>Bacillati</taxon>
        <taxon>Actinomycetota</taxon>
        <taxon>Actinomycetes</taxon>
        <taxon>Micrococcales</taxon>
        <taxon>Dermacoccaceae</taxon>
        <taxon>Calidifontibacter</taxon>
    </lineage>
</organism>
<accession>A0A3D9UMU7</accession>